<dbReference type="InterPro" id="IPR019734">
    <property type="entry name" value="TPR_rpt"/>
</dbReference>
<dbReference type="RefSeq" id="WP_251873573.1">
    <property type="nucleotide sequence ID" value="NZ_CP098755.1"/>
</dbReference>
<evidence type="ECO:0000313" key="4">
    <source>
        <dbReference type="Proteomes" id="UP001056500"/>
    </source>
</evidence>
<dbReference type="EMBL" id="CP098755">
    <property type="protein sequence ID" value="USG66424.1"/>
    <property type="molecule type" value="Genomic_DNA"/>
</dbReference>
<dbReference type="Gene3D" id="1.25.40.10">
    <property type="entry name" value="Tetratricopeptide repeat domain"/>
    <property type="match status" value="1"/>
</dbReference>
<dbReference type="PROSITE" id="PS50943">
    <property type="entry name" value="HTH_CROC1"/>
    <property type="match status" value="1"/>
</dbReference>
<dbReference type="SUPFAM" id="SSF48452">
    <property type="entry name" value="TPR-like"/>
    <property type="match status" value="1"/>
</dbReference>
<sequence>MEESVSTLQFTTIGDVIKRYREQANLSITQLANMSGVHKGVISKIELGDTKRPELRTIKAIAHVLEIPYQEIVEHYIDVEKRVEALKELLMEAVEFSNEPLVSKVALKLLESPQEDTYNAIKQLYLLTENLADTAFKLMLYKIIARYARERGVPPYVAKSLLQIYLIERLDLKQMEESFKAGEEILHYVDFLSQEERIIYYFRMGLQAFAIKRYKQCIELCEAGLALETTQTELKARAYLAMINSYLLTENYEAVESHLVFYELLDYSFVKESAKLTRAIVKARKKEYNIAIPMLKSCLEEISEHARIHVINELLRVYFEVGDTELISELLTKEEQYLVFDAKTPYKHSSLGEYFKYKGNFYFNTGKFDEGVTSYLNSMLAYGRINDHEEITKCMSDLIASYVSYGKGIDALSTQKLKQVYNELIDSSP</sequence>
<proteinExistence type="predicted"/>
<gene>
    <name evidence="3" type="ORF">NDK47_03725</name>
</gene>
<dbReference type="CDD" id="cd00093">
    <property type="entry name" value="HTH_XRE"/>
    <property type="match status" value="1"/>
</dbReference>
<dbReference type="SUPFAM" id="SSF47413">
    <property type="entry name" value="lambda repressor-like DNA-binding domains"/>
    <property type="match status" value="1"/>
</dbReference>
<accession>A0ABY4WM20</accession>
<evidence type="ECO:0000259" key="2">
    <source>
        <dbReference type="PROSITE" id="PS50943"/>
    </source>
</evidence>
<feature type="domain" description="HTH cro/C1-type" evidence="2">
    <location>
        <begin position="17"/>
        <end position="72"/>
    </location>
</feature>
<dbReference type="InterPro" id="IPR001387">
    <property type="entry name" value="Cro/C1-type_HTH"/>
</dbReference>
<dbReference type="Pfam" id="PF01381">
    <property type="entry name" value="HTH_3"/>
    <property type="match status" value="1"/>
</dbReference>
<name>A0ABY4WM20_9BACL</name>
<dbReference type="InterPro" id="IPR011990">
    <property type="entry name" value="TPR-like_helical_dom_sf"/>
</dbReference>
<dbReference type="SMART" id="SM00028">
    <property type="entry name" value="TPR"/>
    <property type="match status" value="3"/>
</dbReference>
<dbReference type="SMART" id="SM00530">
    <property type="entry name" value="HTH_XRE"/>
    <property type="match status" value="1"/>
</dbReference>
<organism evidence="3 4">
    <name type="scientific">Brevibacillus ruminantium</name>
    <dbReference type="NCBI Taxonomy" id="2950604"/>
    <lineage>
        <taxon>Bacteria</taxon>
        <taxon>Bacillati</taxon>
        <taxon>Bacillota</taxon>
        <taxon>Bacilli</taxon>
        <taxon>Bacillales</taxon>
        <taxon>Paenibacillaceae</taxon>
        <taxon>Brevibacillus</taxon>
    </lineage>
</organism>
<dbReference type="InterPro" id="IPR050807">
    <property type="entry name" value="TransReg_Diox_bact_type"/>
</dbReference>
<dbReference type="Proteomes" id="UP001056500">
    <property type="component" value="Chromosome"/>
</dbReference>
<reference evidence="3" key="1">
    <citation type="submission" date="2022-06" db="EMBL/GenBank/DDBJ databases">
        <title>Genome sequencing of Brevibacillus sp. BB3-R1.</title>
        <authorList>
            <person name="Heo J."/>
            <person name="Lee D."/>
            <person name="Won M."/>
            <person name="Han B.-H."/>
            <person name="Hong S.-B."/>
            <person name="Kwon S.-W."/>
        </authorList>
    </citation>
    <scope>NUCLEOTIDE SEQUENCE</scope>
    <source>
        <strain evidence="3">BB3-R1</strain>
    </source>
</reference>
<dbReference type="InterPro" id="IPR010982">
    <property type="entry name" value="Lambda_DNA-bd_dom_sf"/>
</dbReference>
<evidence type="ECO:0000256" key="1">
    <source>
        <dbReference type="ARBA" id="ARBA00023125"/>
    </source>
</evidence>
<dbReference type="PANTHER" id="PTHR46797:SF1">
    <property type="entry name" value="METHYLPHOSPHONATE SYNTHASE"/>
    <property type="match status" value="1"/>
</dbReference>
<protein>
    <submittedName>
        <fullName evidence="3">Helix-turn-helix domain-containing protein</fullName>
    </submittedName>
</protein>
<dbReference type="Gene3D" id="1.10.260.40">
    <property type="entry name" value="lambda repressor-like DNA-binding domains"/>
    <property type="match status" value="1"/>
</dbReference>
<keyword evidence="1" id="KW-0238">DNA-binding</keyword>
<dbReference type="PANTHER" id="PTHR46797">
    <property type="entry name" value="HTH-TYPE TRANSCRIPTIONAL REGULATOR"/>
    <property type="match status" value="1"/>
</dbReference>
<evidence type="ECO:0000313" key="3">
    <source>
        <dbReference type="EMBL" id="USG66424.1"/>
    </source>
</evidence>
<keyword evidence="4" id="KW-1185">Reference proteome</keyword>